<evidence type="ECO:0000313" key="2">
    <source>
        <dbReference type="EMBL" id="KAH3817008.1"/>
    </source>
</evidence>
<sequence length="189" mass="21660">MNEVNSILDSSASSGKTFTGKPLRKFNTNHIKFRNKRYPDLQADHGKTFNCKKWAVLSTIFTPPSEAVRRFLYMKNWCVVIVGDSNKPVGYVLASSMTFRNIIFVSESDQNKMNSKFVQNLPWRSFGRKSVGYLYAIAHGAQVIWDFDDDNMLKFWIEGASPSDRLWIENFSDLKLNQSNRIPLSSVTS</sequence>
<feature type="region of interest" description="Disordered" evidence="1">
    <location>
        <begin position="1"/>
        <end position="21"/>
    </location>
</feature>
<dbReference type="Proteomes" id="UP000828390">
    <property type="component" value="Unassembled WGS sequence"/>
</dbReference>
<comment type="caution">
    <text evidence="2">The sequence shown here is derived from an EMBL/GenBank/DDBJ whole genome shotgun (WGS) entry which is preliminary data.</text>
</comment>
<name>A0A9D4JQB9_DREPO</name>
<proteinExistence type="predicted"/>
<evidence type="ECO:0000313" key="3">
    <source>
        <dbReference type="Proteomes" id="UP000828390"/>
    </source>
</evidence>
<dbReference type="PANTHER" id="PTHR31362:SF0">
    <property type="entry name" value="EXOSTOSIN DOMAIN-CONTAINING PROTEIN-RELATED"/>
    <property type="match status" value="1"/>
</dbReference>
<feature type="compositionally biased region" description="Polar residues" evidence="1">
    <location>
        <begin position="1"/>
        <end position="17"/>
    </location>
</feature>
<dbReference type="EMBL" id="JAIWYP010000005">
    <property type="protein sequence ID" value="KAH3817008.1"/>
    <property type="molecule type" value="Genomic_DNA"/>
</dbReference>
<protein>
    <submittedName>
        <fullName evidence="2">Uncharacterized protein</fullName>
    </submittedName>
</protein>
<dbReference type="AlphaFoldDB" id="A0A9D4JQB9"/>
<dbReference type="PANTHER" id="PTHR31362">
    <property type="entry name" value="GLYCOSYLTRANSFERASE STELLO1-RELATED"/>
    <property type="match status" value="1"/>
</dbReference>
<dbReference type="InterPro" id="IPR005049">
    <property type="entry name" value="STL-like"/>
</dbReference>
<organism evidence="2 3">
    <name type="scientific">Dreissena polymorpha</name>
    <name type="common">Zebra mussel</name>
    <name type="synonym">Mytilus polymorpha</name>
    <dbReference type="NCBI Taxonomy" id="45954"/>
    <lineage>
        <taxon>Eukaryota</taxon>
        <taxon>Metazoa</taxon>
        <taxon>Spiralia</taxon>
        <taxon>Lophotrochozoa</taxon>
        <taxon>Mollusca</taxon>
        <taxon>Bivalvia</taxon>
        <taxon>Autobranchia</taxon>
        <taxon>Heteroconchia</taxon>
        <taxon>Euheterodonta</taxon>
        <taxon>Imparidentia</taxon>
        <taxon>Neoheterodontei</taxon>
        <taxon>Myida</taxon>
        <taxon>Dreissenoidea</taxon>
        <taxon>Dreissenidae</taxon>
        <taxon>Dreissena</taxon>
    </lineage>
</organism>
<gene>
    <name evidence="2" type="ORF">DPMN_118534</name>
</gene>
<reference evidence="2" key="1">
    <citation type="journal article" date="2019" name="bioRxiv">
        <title>The Genome of the Zebra Mussel, Dreissena polymorpha: A Resource for Invasive Species Research.</title>
        <authorList>
            <person name="McCartney M.A."/>
            <person name="Auch B."/>
            <person name="Kono T."/>
            <person name="Mallez S."/>
            <person name="Zhang Y."/>
            <person name="Obille A."/>
            <person name="Becker A."/>
            <person name="Abrahante J.E."/>
            <person name="Garbe J."/>
            <person name="Badalamenti J.P."/>
            <person name="Herman A."/>
            <person name="Mangelson H."/>
            <person name="Liachko I."/>
            <person name="Sullivan S."/>
            <person name="Sone E.D."/>
            <person name="Koren S."/>
            <person name="Silverstein K.A.T."/>
            <person name="Beckman K.B."/>
            <person name="Gohl D.M."/>
        </authorList>
    </citation>
    <scope>NUCLEOTIDE SEQUENCE</scope>
    <source>
        <strain evidence="2">Duluth1</strain>
        <tissue evidence="2">Whole animal</tissue>
    </source>
</reference>
<reference evidence="2" key="2">
    <citation type="submission" date="2020-11" db="EMBL/GenBank/DDBJ databases">
        <authorList>
            <person name="McCartney M.A."/>
            <person name="Auch B."/>
            <person name="Kono T."/>
            <person name="Mallez S."/>
            <person name="Becker A."/>
            <person name="Gohl D.M."/>
            <person name="Silverstein K.A.T."/>
            <person name="Koren S."/>
            <person name="Bechman K.B."/>
            <person name="Herman A."/>
            <person name="Abrahante J.E."/>
            <person name="Garbe J."/>
        </authorList>
    </citation>
    <scope>NUCLEOTIDE SEQUENCE</scope>
    <source>
        <strain evidence="2">Duluth1</strain>
        <tissue evidence="2">Whole animal</tissue>
    </source>
</reference>
<evidence type="ECO:0000256" key="1">
    <source>
        <dbReference type="SAM" id="MobiDB-lite"/>
    </source>
</evidence>
<keyword evidence="3" id="KW-1185">Reference proteome</keyword>
<accession>A0A9D4JQB9</accession>